<feature type="domain" description="HTH luxR-type" evidence="2">
    <location>
        <begin position="285"/>
        <end position="350"/>
    </location>
</feature>
<dbReference type="PROSITE" id="PS50043">
    <property type="entry name" value="HTH_LUXR_2"/>
    <property type="match status" value="1"/>
</dbReference>
<dbReference type="InterPro" id="IPR051797">
    <property type="entry name" value="TrmB-like"/>
</dbReference>
<dbReference type="InterPro" id="IPR016032">
    <property type="entry name" value="Sig_transdc_resp-reg_C-effctor"/>
</dbReference>
<dbReference type="Gene3D" id="1.10.10.10">
    <property type="entry name" value="Winged helix-like DNA-binding domain superfamily/Winged helix DNA-binding domain"/>
    <property type="match status" value="1"/>
</dbReference>
<dbReference type="InterPro" id="IPR036388">
    <property type="entry name" value="WH-like_DNA-bd_sf"/>
</dbReference>
<feature type="compositionally biased region" description="Pro residues" evidence="1">
    <location>
        <begin position="1"/>
        <end position="12"/>
    </location>
</feature>
<protein>
    <submittedName>
        <fullName evidence="3">LuxR C-terminal-related transcriptional regulator</fullName>
    </submittedName>
</protein>
<dbReference type="SUPFAM" id="SSF46894">
    <property type="entry name" value="C-terminal effector domain of the bipartite response regulators"/>
    <property type="match status" value="1"/>
</dbReference>
<dbReference type="EMBL" id="JBHMAX010000012">
    <property type="protein sequence ID" value="MFB9731595.1"/>
    <property type="molecule type" value="Genomic_DNA"/>
</dbReference>
<evidence type="ECO:0000259" key="2">
    <source>
        <dbReference type="PROSITE" id="PS50043"/>
    </source>
</evidence>
<evidence type="ECO:0000256" key="1">
    <source>
        <dbReference type="SAM" id="MobiDB-lite"/>
    </source>
</evidence>
<dbReference type="CDD" id="cd06170">
    <property type="entry name" value="LuxR_C_like"/>
    <property type="match status" value="1"/>
</dbReference>
<sequence>MTASPDRPPVGAPTPSRHSRGETYEEFLSRVYMAAVRLGVPSRSALRQSGLSDADVDDAVAELVERGMLSSSEDPDRWFVVPPREALTRRMDQVERRVALTRATASEVESLWRRAMGDVGQARGPAQVDGLAGTVEIAHRIAELHRSATTRVWWAVDASVAATGLFADLAAGSTRLSVREEVQVRLVLDSSLLGDPYALAFADRARELGHEVRVANGVPFSVLMTDDKDVLVDLSRYAEDGDGSFGAHRVTWVQALSQLLVAIWDLATPYGTVLTAGQVGEGPPVVPGRLPLGDKDARVLALLATGASDKIIARQLGVSVRTVERRVRYLMEHLGAATRFQAGVQAVRRGRV</sequence>
<dbReference type="InterPro" id="IPR000792">
    <property type="entry name" value="Tscrpt_reg_LuxR_C"/>
</dbReference>
<dbReference type="Proteomes" id="UP001589613">
    <property type="component" value="Unassembled WGS sequence"/>
</dbReference>
<gene>
    <name evidence="3" type="ORF">ACFFN0_06030</name>
</gene>
<organism evidence="3 4">
    <name type="scientific">Ornithinimicrobium kibberense</name>
    <dbReference type="NCBI Taxonomy" id="282060"/>
    <lineage>
        <taxon>Bacteria</taxon>
        <taxon>Bacillati</taxon>
        <taxon>Actinomycetota</taxon>
        <taxon>Actinomycetes</taxon>
        <taxon>Micrococcales</taxon>
        <taxon>Ornithinimicrobiaceae</taxon>
        <taxon>Ornithinimicrobium</taxon>
    </lineage>
</organism>
<keyword evidence="4" id="KW-1185">Reference proteome</keyword>
<reference evidence="3 4" key="1">
    <citation type="submission" date="2024-09" db="EMBL/GenBank/DDBJ databases">
        <authorList>
            <person name="Sun Q."/>
            <person name="Mori K."/>
        </authorList>
    </citation>
    <scope>NUCLEOTIDE SEQUENCE [LARGE SCALE GENOMIC DNA]</scope>
    <source>
        <strain evidence="3 4">JCM 12763</strain>
    </source>
</reference>
<dbReference type="PANTHER" id="PTHR34293">
    <property type="entry name" value="HTH-TYPE TRANSCRIPTIONAL REGULATOR TRMBL2"/>
    <property type="match status" value="1"/>
</dbReference>
<dbReference type="PANTHER" id="PTHR34293:SF1">
    <property type="entry name" value="HTH-TYPE TRANSCRIPTIONAL REGULATOR TRMBL2"/>
    <property type="match status" value="1"/>
</dbReference>
<accession>A0ABV5V1H4</accession>
<dbReference type="RefSeq" id="WP_141337029.1">
    <property type="nucleotide sequence ID" value="NZ_JBHMAX010000012.1"/>
</dbReference>
<evidence type="ECO:0000313" key="3">
    <source>
        <dbReference type="EMBL" id="MFB9731595.1"/>
    </source>
</evidence>
<evidence type="ECO:0000313" key="4">
    <source>
        <dbReference type="Proteomes" id="UP001589613"/>
    </source>
</evidence>
<comment type="caution">
    <text evidence="3">The sequence shown here is derived from an EMBL/GenBank/DDBJ whole genome shotgun (WGS) entry which is preliminary data.</text>
</comment>
<dbReference type="SMART" id="SM00421">
    <property type="entry name" value="HTH_LUXR"/>
    <property type="match status" value="1"/>
</dbReference>
<feature type="region of interest" description="Disordered" evidence="1">
    <location>
        <begin position="1"/>
        <end position="22"/>
    </location>
</feature>
<dbReference type="Pfam" id="PF00196">
    <property type="entry name" value="GerE"/>
    <property type="match status" value="1"/>
</dbReference>
<name>A0ABV5V1H4_9MICO</name>
<dbReference type="PRINTS" id="PR00038">
    <property type="entry name" value="HTHLUXR"/>
</dbReference>
<proteinExistence type="predicted"/>